<comment type="caution">
    <text evidence="2">The sequence shown here is derived from an EMBL/GenBank/DDBJ whole genome shotgun (WGS) entry which is preliminary data.</text>
</comment>
<reference evidence="2" key="2">
    <citation type="submission" date="2020-09" db="EMBL/GenBank/DDBJ databases">
        <authorList>
            <person name="Sun Q."/>
            <person name="Zhou Y."/>
        </authorList>
    </citation>
    <scope>NUCLEOTIDE SEQUENCE</scope>
    <source>
        <strain evidence="2">CGMCC 1.12987</strain>
    </source>
</reference>
<dbReference type="EMBL" id="BMGR01000016">
    <property type="protein sequence ID" value="GGG20666.1"/>
    <property type="molecule type" value="Genomic_DNA"/>
</dbReference>
<proteinExistence type="predicted"/>
<evidence type="ECO:0000256" key="1">
    <source>
        <dbReference type="SAM" id="MobiDB-lite"/>
    </source>
</evidence>
<gene>
    <name evidence="2" type="ORF">GCM10010916_41720</name>
</gene>
<accession>A0A917LGB3</accession>
<dbReference type="AlphaFoldDB" id="A0A917LGB3"/>
<organism evidence="2 3">
    <name type="scientific">Paenibacillus abyssi</name>
    <dbReference type="NCBI Taxonomy" id="1340531"/>
    <lineage>
        <taxon>Bacteria</taxon>
        <taxon>Bacillati</taxon>
        <taxon>Bacillota</taxon>
        <taxon>Bacilli</taxon>
        <taxon>Bacillales</taxon>
        <taxon>Paenibacillaceae</taxon>
        <taxon>Paenibacillus</taxon>
    </lineage>
</organism>
<reference evidence="2" key="1">
    <citation type="journal article" date="2014" name="Int. J. Syst. Evol. Microbiol.">
        <title>Complete genome sequence of Corynebacterium casei LMG S-19264T (=DSM 44701T), isolated from a smear-ripened cheese.</title>
        <authorList>
            <consortium name="US DOE Joint Genome Institute (JGI-PGF)"/>
            <person name="Walter F."/>
            <person name="Albersmeier A."/>
            <person name="Kalinowski J."/>
            <person name="Ruckert C."/>
        </authorList>
    </citation>
    <scope>NUCLEOTIDE SEQUENCE</scope>
    <source>
        <strain evidence="2">CGMCC 1.12987</strain>
    </source>
</reference>
<evidence type="ECO:0000313" key="2">
    <source>
        <dbReference type="EMBL" id="GGG20666.1"/>
    </source>
</evidence>
<evidence type="ECO:0000313" key="3">
    <source>
        <dbReference type="Proteomes" id="UP000644756"/>
    </source>
</evidence>
<protein>
    <submittedName>
        <fullName evidence="2">Uncharacterized protein</fullName>
    </submittedName>
</protein>
<name>A0A917LGB3_9BACL</name>
<keyword evidence="3" id="KW-1185">Reference proteome</keyword>
<sequence length="43" mass="4870">MVKTKDNKGRHYDEDQDYAEGVVEKNVKHPAQNNASVSVRSPK</sequence>
<dbReference type="RefSeq" id="WP_268237428.1">
    <property type="nucleotide sequence ID" value="NZ_BMGR01000016.1"/>
</dbReference>
<feature type="compositionally biased region" description="Basic and acidic residues" evidence="1">
    <location>
        <begin position="1"/>
        <end position="13"/>
    </location>
</feature>
<feature type="compositionally biased region" description="Polar residues" evidence="1">
    <location>
        <begin position="31"/>
        <end position="43"/>
    </location>
</feature>
<dbReference type="Proteomes" id="UP000644756">
    <property type="component" value="Unassembled WGS sequence"/>
</dbReference>
<feature type="region of interest" description="Disordered" evidence="1">
    <location>
        <begin position="1"/>
        <end position="43"/>
    </location>
</feature>